<dbReference type="STRING" id="1797714.A3D04_02685"/>
<dbReference type="Proteomes" id="UP000177369">
    <property type="component" value="Unassembled WGS sequence"/>
</dbReference>
<accession>A0A1F5G7M4</accession>
<dbReference type="AlphaFoldDB" id="A0A1F5G7M4"/>
<evidence type="ECO:0000313" key="2">
    <source>
        <dbReference type="Proteomes" id="UP000177369"/>
    </source>
</evidence>
<reference evidence="1 2" key="1">
    <citation type="journal article" date="2016" name="Nat. Commun.">
        <title>Thousands of microbial genomes shed light on interconnected biogeochemical processes in an aquifer system.</title>
        <authorList>
            <person name="Anantharaman K."/>
            <person name="Brown C.T."/>
            <person name="Hug L.A."/>
            <person name="Sharon I."/>
            <person name="Castelle C.J."/>
            <person name="Probst A.J."/>
            <person name="Thomas B.C."/>
            <person name="Singh A."/>
            <person name="Wilkins M.J."/>
            <person name="Karaoz U."/>
            <person name="Brodie E.L."/>
            <person name="Williams K.H."/>
            <person name="Hubbard S.S."/>
            <person name="Banfield J.F."/>
        </authorList>
    </citation>
    <scope>NUCLEOTIDE SEQUENCE [LARGE SCALE GENOMIC DNA]</scope>
</reference>
<evidence type="ECO:0000313" key="1">
    <source>
        <dbReference type="EMBL" id="OGD87851.1"/>
    </source>
</evidence>
<comment type="caution">
    <text evidence="1">The sequence shown here is derived from an EMBL/GenBank/DDBJ whole genome shotgun (WGS) entry which is preliminary data.</text>
</comment>
<dbReference type="EMBL" id="MFBD01000043">
    <property type="protein sequence ID" value="OGD87851.1"/>
    <property type="molecule type" value="Genomic_DNA"/>
</dbReference>
<organism evidence="1 2">
    <name type="scientific">Candidatus Curtissbacteria bacterium RIFCSPHIGHO2_02_FULL_40_16b</name>
    <dbReference type="NCBI Taxonomy" id="1797714"/>
    <lineage>
        <taxon>Bacteria</taxon>
        <taxon>Candidatus Curtissiibacteriota</taxon>
    </lineage>
</organism>
<gene>
    <name evidence="1" type="ORF">A3D04_02685</name>
</gene>
<proteinExistence type="predicted"/>
<protein>
    <recommendedName>
        <fullName evidence="3">Baseplate protein J-like domain-containing protein</fullName>
    </recommendedName>
</protein>
<name>A0A1F5G7M4_9BACT</name>
<sequence>MAIADIVGRFIKKESEEENNFLSLSLTPDRVLATIWALEGEKVEVLGFSRKSFQNIDSIIHQSAIAIDAAAEKAKSDVSQVVFGLSSSWFDDGKIKKDAIKLLKKLSQELELDSQAFVPLASSIKNYLKYEEGVTPHAVLIGAFNDSSEVHLLKNNEVEKTLESRSKPTFEKISELVKQLGDEKDLPLKIIVFGIPDDSRLAEEIQKHEWSGTFIHKPKVEFLKNRDVSKSVAFAQATDFLGHELSQAPTATAPIVKLGDIAEKKLSSETGELGFIEDEDILKKNEETQPAEKETTHHETQEDLAVEVDQNVKQAEPTAVMHESPKKEKGSLIENIATLGWFSKLTNIFKGPGVAKKLGMGIAILMVLGLVGVFMAGRTLTSAEVVIKVNAQSQEESFDVNVIKGASSDFSKQQIGGQEIIGAATGSRKAVATGTKELGEPAKGEVTIFNWTTSETTFSPGTVIISKNGIKFELDGDISVASRSASTPGESNIAVIAVDFGSEGNVGAGTDFTFQEFDELLYSGTNENSFSGGDEKEVTVVSQEDLDKLEESLLETLEENAISNLKEKLAGKTFSESSIDIEVTKRVFDHEVDKEASLVNLDMGVEATAIAYSDDDLKKLLAENVKEDAPQNLEAKADDIRLLSVDAAITSRGLNLTGNFEAKFVPKFEENDLKEKIAGKSVKKTREIIKSLPEVSDVSVNFSPSFFFASTLPINKEKITFKVET</sequence>
<evidence type="ECO:0008006" key="3">
    <source>
        <dbReference type="Google" id="ProtNLM"/>
    </source>
</evidence>